<accession>A0A318KT83</accession>
<dbReference type="OrthoDB" id="1822491at2"/>
<organism evidence="1 2">
    <name type="scientific">Nocardia tenerifensis</name>
    <dbReference type="NCBI Taxonomy" id="228006"/>
    <lineage>
        <taxon>Bacteria</taxon>
        <taxon>Bacillati</taxon>
        <taxon>Actinomycetota</taxon>
        <taxon>Actinomycetes</taxon>
        <taxon>Mycobacteriales</taxon>
        <taxon>Nocardiaceae</taxon>
        <taxon>Nocardia</taxon>
    </lineage>
</organism>
<protein>
    <submittedName>
        <fullName evidence="1">Uncharacterized protein</fullName>
    </submittedName>
</protein>
<keyword evidence="2" id="KW-1185">Reference proteome</keyword>
<dbReference type="EMBL" id="QJKF01000003">
    <property type="protein sequence ID" value="PXX66707.1"/>
    <property type="molecule type" value="Genomic_DNA"/>
</dbReference>
<reference evidence="1 2" key="1">
    <citation type="submission" date="2018-05" db="EMBL/GenBank/DDBJ databases">
        <title>Genomic Encyclopedia of Type Strains, Phase IV (KMG-IV): sequencing the most valuable type-strain genomes for metagenomic binning, comparative biology and taxonomic classification.</title>
        <authorList>
            <person name="Goeker M."/>
        </authorList>
    </citation>
    <scope>NUCLEOTIDE SEQUENCE [LARGE SCALE GENOMIC DNA]</scope>
    <source>
        <strain evidence="1 2">DSM 44704</strain>
    </source>
</reference>
<dbReference type="Proteomes" id="UP000247569">
    <property type="component" value="Unassembled WGS sequence"/>
</dbReference>
<evidence type="ECO:0000313" key="2">
    <source>
        <dbReference type="Proteomes" id="UP000247569"/>
    </source>
</evidence>
<name>A0A318KT83_9NOCA</name>
<gene>
    <name evidence="1" type="ORF">DFR70_103457</name>
</gene>
<evidence type="ECO:0000313" key="1">
    <source>
        <dbReference type="EMBL" id="PXX66707.1"/>
    </source>
</evidence>
<comment type="caution">
    <text evidence="1">The sequence shown here is derived from an EMBL/GenBank/DDBJ whole genome shotgun (WGS) entry which is preliminary data.</text>
</comment>
<sequence length="68" mass="7564">MNGGSNSPRYWLTSDKPSTTLDFYADLFDDDLEELANRLDSARANFATAYSLRTEAGSKVVSLRKTGR</sequence>
<dbReference type="AlphaFoldDB" id="A0A318KT83"/>
<proteinExistence type="predicted"/>